<evidence type="ECO:0000313" key="1">
    <source>
        <dbReference type="EMBL" id="SPC90413.1"/>
    </source>
</evidence>
<proteinExistence type="predicted"/>
<protein>
    <submittedName>
        <fullName evidence="1">Uncharacterized protein</fullName>
    </submittedName>
</protein>
<sequence length="549" mass="59827">MLPANREFHVVAGVVIFPTHPGLRDQLAASRKDSAREGGCPGEKCTKLFSSFFLEILSQFARVFDLAPDVGFRRSWYRRKACAAYFCKVPDLRESELGLVRYGPANRGHRSVFGPFEGSFPIGIPARPGKFLAIREFHVVHGCVFFPTCPGSRINLLRVRKTLRASVATSVGKFWNFQHSLISSACFHARGRRSSRCRISTILVSSESLCYLFSKGTGLAQRRAWVKLGQTLVKASPNSGKCIPDHVSRVFGHSGPPSGQKRLGQPLVKLGQPWSNLVNPSQTWSNLREMCPGPSSWGYLMWRALVGSGRLGSGCLVLRADTRENPGGTAKNLPQFACHSLSDALALNRLTHGSKVKVGFRFLVFSLNSTFPTSAFSFPSSSDLALRKSVRPSEYEVYLAFLALGLPIALSCRCLTEAVVAEIVAGPHALDSCECMNIEDAMRASLRWLLLCLLGRSALASHTLGLAISQVVVLSLISGLSSNFSVRGKIAPVWYNKINGETHGQIKGLSYIFSNPGLISRIAIQNSLFPGFDTITDLGDSARGVHSPG</sequence>
<accession>A0A2N9FTA2</accession>
<organism evidence="1">
    <name type="scientific">Fagus sylvatica</name>
    <name type="common">Beechnut</name>
    <dbReference type="NCBI Taxonomy" id="28930"/>
    <lineage>
        <taxon>Eukaryota</taxon>
        <taxon>Viridiplantae</taxon>
        <taxon>Streptophyta</taxon>
        <taxon>Embryophyta</taxon>
        <taxon>Tracheophyta</taxon>
        <taxon>Spermatophyta</taxon>
        <taxon>Magnoliopsida</taxon>
        <taxon>eudicotyledons</taxon>
        <taxon>Gunneridae</taxon>
        <taxon>Pentapetalae</taxon>
        <taxon>rosids</taxon>
        <taxon>fabids</taxon>
        <taxon>Fagales</taxon>
        <taxon>Fagaceae</taxon>
        <taxon>Fagus</taxon>
    </lineage>
</organism>
<reference evidence="1" key="1">
    <citation type="submission" date="2018-02" db="EMBL/GenBank/DDBJ databases">
        <authorList>
            <person name="Cohen D.B."/>
            <person name="Kent A.D."/>
        </authorList>
    </citation>
    <scope>NUCLEOTIDE SEQUENCE</scope>
</reference>
<dbReference type="AlphaFoldDB" id="A0A2N9FTA2"/>
<dbReference type="EMBL" id="OIVN01001146">
    <property type="protein sequence ID" value="SPC90413.1"/>
    <property type="molecule type" value="Genomic_DNA"/>
</dbReference>
<name>A0A2N9FTA2_FAGSY</name>
<gene>
    <name evidence="1" type="ORF">FSB_LOCUS18295</name>
</gene>